<evidence type="ECO:0000256" key="1">
    <source>
        <dbReference type="SAM" id="SignalP"/>
    </source>
</evidence>
<dbReference type="PANTHER" id="PTHR38075">
    <property type="entry name" value="DUF4139 DOMAIN-CONTAINING PROTEIN"/>
    <property type="match status" value="1"/>
</dbReference>
<dbReference type="EMBL" id="JACHOA010000002">
    <property type="protein sequence ID" value="MBB4613182.1"/>
    <property type="molecule type" value="Genomic_DNA"/>
</dbReference>
<dbReference type="AlphaFoldDB" id="A0A7W7ABJ6"/>
<gene>
    <name evidence="2" type="ORF">GGR37_001441</name>
</gene>
<sequence>MGLVLAVATIPAAAIAQPATTSAQGDVSLTIYNNDLALVQDVRQMSLPLGRTRQEFPDVSAAIRPETVTLNAGGTGIVEQNFDYDLLTPAKLMDKAVGQTVTLVRTNPATGVETREAATILANNGGTVVRVGDRIEVLNEYGARVIFPSLPAGLRARPTLSVTLDTTTPGARPVSLSYLSRGFGWKADYVALFDETAGKIDVQGWITLNNNSGTTFDKAKVLLVAGSVGDGAQNYAAQNYGGGRRVMPGNRMGTQSANRESLGDFYVYPITGRTTVANAQQKQVSFLDVAGAPATKAYHFRNGWLSSQTEPQSADTVLRFSTAREAGLGDALPAGTVRVYMRDARGQPQFIGENGIGHTPMGSSLALKTGEAFDVKVQPVLEKRDRIDSGEWERSVRYRVTMPGKAPSEVTVEAEKVFWRTTMTYKVTNAKATPVTVEVVQGGLDNWWHDTRVPSESIKGEQRSADERIWQVPVPANGETTLTVQFDTRY</sequence>
<proteinExistence type="predicted"/>
<evidence type="ECO:0000313" key="3">
    <source>
        <dbReference type="Proteomes" id="UP000538566"/>
    </source>
</evidence>
<organism evidence="2 3">
    <name type="scientific">Novosphingobium taihuense</name>
    <dbReference type="NCBI Taxonomy" id="260085"/>
    <lineage>
        <taxon>Bacteria</taxon>
        <taxon>Pseudomonadati</taxon>
        <taxon>Pseudomonadota</taxon>
        <taxon>Alphaproteobacteria</taxon>
        <taxon>Sphingomonadales</taxon>
        <taxon>Sphingomonadaceae</taxon>
        <taxon>Novosphingobium</taxon>
    </lineage>
</organism>
<dbReference type="Proteomes" id="UP000538566">
    <property type="component" value="Unassembled WGS sequence"/>
</dbReference>
<keyword evidence="3" id="KW-1185">Reference proteome</keyword>
<accession>A0A7W7ABJ6</accession>
<dbReference type="PANTHER" id="PTHR38075:SF1">
    <property type="entry name" value="DUF4139 DOMAIN-CONTAINING PROTEIN"/>
    <property type="match status" value="1"/>
</dbReference>
<feature type="chain" id="PRO_5030852681" description="DUF4139 domain-containing protein" evidence="1">
    <location>
        <begin position="17"/>
        <end position="490"/>
    </location>
</feature>
<evidence type="ECO:0000313" key="2">
    <source>
        <dbReference type="EMBL" id="MBB4613182.1"/>
    </source>
</evidence>
<protein>
    <recommendedName>
        <fullName evidence="4">DUF4139 domain-containing protein</fullName>
    </recommendedName>
</protein>
<name>A0A7W7ABJ6_9SPHN</name>
<evidence type="ECO:0008006" key="4">
    <source>
        <dbReference type="Google" id="ProtNLM"/>
    </source>
</evidence>
<feature type="signal peptide" evidence="1">
    <location>
        <begin position="1"/>
        <end position="16"/>
    </location>
</feature>
<comment type="caution">
    <text evidence="2">The sequence shown here is derived from an EMBL/GenBank/DDBJ whole genome shotgun (WGS) entry which is preliminary data.</text>
</comment>
<keyword evidence="1" id="KW-0732">Signal</keyword>
<reference evidence="2 3" key="1">
    <citation type="submission" date="2020-08" db="EMBL/GenBank/DDBJ databases">
        <title>Genomic Encyclopedia of Type Strains, Phase IV (KMG-IV): sequencing the most valuable type-strain genomes for metagenomic binning, comparative biology and taxonomic classification.</title>
        <authorList>
            <person name="Goeker M."/>
        </authorList>
    </citation>
    <scope>NUCLEOTIDE SEQUENCE [LARGE SCALE GENOMIC DNA]</scope>
    <source>
        <strain evidence="2 3">DSM 17507</strain>
    </source>
</reference>